<comment type="catalytic activity">
    <reaction evidence="8">
        <text>adenosine + phosphate = alpha-D-ribose 1-phosphate + adenine</text>
        <dbReference type="Rhea" id="RHEA:27642"/>
        <dbReference type="ChEBI" id="CHEBI:16335"/>
        <dbReference type="ChEBI" id="CHEBI:16708"/>
        <dbReference type="ChEBI" id="CHEBI:43474"/>
        <dbReference type="ChEBI" id="CHEBI:57720"/>
        <dbReference type="EC" id="2.4.2.1"/>
    </reaction>
    <physiologicalReaction direction="left-to-right" evidence="8">
        <dbReference type="Rhea" id="RHEA:27643"/>
    </physiologicalReaction>
</comment>
<comment type="catalytic activity">
    <reaction evidence="1">
        <text>inosine + phosphate = alpha-D-ribose 1-phosphate + hypoxanthine</text>
        <dbReference type="Rhea" id="RHEA:27646"/>
        <dbReference type="ChEBI" id="CHEBI:17368"/>
        <dbReference type="ChEBI" id="CHEBI:17596"/>
        <dbReference type="ChEBI" id="CHEBI:43474"/>
        <dbReference type="ChEBI" id="CHEBI:57720"/>
        <dbReference type="EC" id="2.4.2.1"/>
    </reaction>
    <physiologicalReaction direction="left-to-right" evidence="1">
        <dbReference type="Rhea" id="RHEA:27647"/>
    </physiologicalReaction>
</comment>
<keyword evidence="6" id="KW-0862">Zinc</keyword>
<gene>
    <name evidence="10" type="ORF">METZ01_LOCUS110639</name>
</gene>
<evidence type="ECO:0000256" key="2">
    <source>
        <dbReference type="ARBA" id="ARBA00007353"/>
    </source>
</evidence>
<evidence type="ECO:0000313" key="10">
    <source>
        <dbReference type="EMBL" id="SVA57785.1"/>
    </source>
</evidence>
<dbReference type="GO" id="GO:0016787">
    <property type="term" value="F:hydrolase activity"/>
    <property type="evidence" value="ECO:0007669"/>
    <property type="project" value="UniProtKB-KW"/>
</dbReference>
<dbReference type="InterPro" id="IPR011324">
    <property type="entry name" value="Cytotoxic_necrot_fac-like_cat"/>
</dbReference>
<evidence type="ECO:0008006" key="11">
    <source>
        <dbReference type="Google" id="ProtNLM"/>
    </source>
</evidence>
<organism evidence="10">
    <name type="scientific">marine metagenome</name>
    <dbReference type="NCBI Taxonomy" id="408172"/>
    <lineage>
        <taxon>unclassified sequences</taxon>
        <taxon>metagenomes</taxon>
        <taxon>ecological metagenomes</taxon>
    </lineage>
</organism>
<evidence type="ECO:0000256" key="5">
    <source>
        <dbReference type="ARBA" id="ARBA00022801"/>
    </source>
</evidence>
<evidence type="ECO:0000256" key="6">
    <source>
        <dbReference type="ARBA" id="ARBA00022833"/>
    </source>
</evidence>
<comment type="catalytic activity">
    <reaction evidence="7">
        <text>adenosine + H2O + H(+) = inosine + NH4(+)</text>
        <dbReference type="Rhea" id="RHEA:24408"/>
        <dbReference type="ChEBI" id="CHEBI:15377"/>
        <dbReference type="ChEBI" id="CHEBI:15378"/>
        <dbReference type="ChEBI" id="CHEBI:16335"/>
        <dbReference type="ChEBI" id="CHEBI:17596"/>
        <dbReference type="ChEBI" id="CHEBI:28938"/>
        <dbReference type="EC" id="3.5.4.4"/>
    </reaction>
    <physiologicalReaction direction="left-to-right" evidence="7">
        <dbReference type="Rhea" id="RHEA:24409"/>
    </physiologicalReaction>
</comment>
<name>A0A381WZ62_9ZZZZ</name>
<keyword evidence="3" id="KW-0808">Transferase</keyword>
<dbReference type="PANTHER" id="PTHR30616:SF2">
    <property type="entry name" value="PURINE NUCLEOSIDE PHOSPHORYLASE LACC1"/>
    <property type="match status" value="1"/>
</dbReference>
<keyword evidence="4" id="KW-0479">Metal-binding</keyword>
<dbReference type="Gene3D" id="3.60.140.10">
    <property type="entry name" value="CNF1/YfiH-like putative cysteine hydrolases"/>
    <property type="match status" value="1"/>
</dbReference>
<dbReference type="InterPro" id="IPR038371">
    <property type="entry name" value="Cu_polyphenol_OxRdtase_sf"/>
</dbReference>
<proteinExistence type="inferred from homology"/>
<sequence>MSVFPDNVKYLSTPRIVEGASSSGNYHNFNLALHVGDEDNSVNANRKLLLERYSLPSEPRWIKQTHSNICHRAEKKHVIAEADASYTEQRGVVCAVLTADCLPVFVSNKQGSFVGVAHAGWRGIVGGVIESLLKATNVNGKDLMVHLGPAISVSSFEVGAEVREQYIDKNKSFTSCFAVGTEKIYLDLYKAAKVVLNENGVVSVSGGGYCTYRDRKEFFSYRRDGKKSGRMAHLIWME</sequence>
<reference evidence="10" key="1">
    <citation type="submission" date="2018-05" db="EMBL/GenBank/DDBJ databases">
        <authorList>
            <person name="Lanie J.A."/>
            <person name="Ng W.-L."/>
            <person name="Kazmierczak K.M."/>
            <person name="Andrzejewski T.M."/>
            <person name="Davidsen T.M."/>
            <person name="Wayne K.J."/>
            <person name="Tettelin H."/>
            <person name="Glass J.I."/>
            <person name="Rusch D."/>
            <person name="Podicherti R."/>
            <person name="Tsui H.-C.T."/>
            <person name="Winkler M.E."/>
        </authorList>
    </citation>
    <scope>NUCLEOTIDE SEQUENCE</scope>
</reference>
<dbReference type="NCBIfam" id="TIGR00726">
    <property type="entry name" value="peptidoglycan editing factor PgeF"/>
    <property type="match status" value="1"/>
</dbReference>
<dbReference type="GO" id="GO:0005507">
    <property type="term" value="F:copper ion binding"/>
    <property type="evidence" value="ECO:0007669"/>
    <property type="project" value="TreeGrafter"/>
</dbReference>
<protein>
    <recommendedName>
        <fullName evidence="11">Purine nucleoside phosphorylase</fullName>
    </recommendedName>
</protein>
<evidence type="ECO:0000256" key="3">
    <source>
        <dbReference type="ARBA" id="ARBA00022679"/>
    </source>
</evidence>
<comment type="similarity">
    <text evidence="2">Belongs to the purine nucleoside phosphorylase YfiH/LACC1 family.</text>
</comment>
<evidence type="ECO:0000256" key="7">
    <source>
        <dbReference type="ARBA" id="ARBA00047989"/>
    </source>
</evidence>
<dbReference type="PANTHER" id="PTHR30616">
    <property type="entry name" value="UNCHARACTERIZED PROTEIN YFIH"/>
    <property type="match status" value="1"/>
</dbReference>
<dbReference type="SUPFAM" id="SSF64438">
    <property type="entry name" value="CNF1/YfiH-like putative cysteine hydrolases"/>
    <property type="match status" value="1"/>
</dbReference>
<keyword evidence="5" id="KW-0378">Hydrolase</keyword>
<dbReference type="EMBL" id="UINC01013361">
    <property type="protein sequence ID" value="SVA57785.1"/>
    <property type="molecule type" value="Genomic_DNA"/>
</dbReference>
<evidence type="ECO:0000256" key="4">
    <source>
        <dbReference type="ARBA" id="ARBA00022723"/>
    </source>
</evidence>
<dbReference type="Pfam" id="PF02578">
    <property type="entry name" value="Cu-oxidase_4"/>
    <property type="match status" value="1"/>
</dbReference>
<evidence type="ECO:0000256" key="8">
    <source>
        <dbReference type="ARBA" id="ARBA00048968"/>
    </source>
</evidence>
<accession>A0A381WZ62</accession>
<evidence type="ECO:0000256" key="9">
    <source>
        <dbReference type="ARBA" id="ARBA00049893"/>
    </source>
</evidence>
<evidence type="ECO:0000256" key="1">
    <source>
        <dbReference type="ARBA" id="ARBA00000553"/>
    </source>
</evidence>
<dbReference type="InterPro" id="IPR003730">
    <property type="entry name" value="Cu_polyphenol_OxRdtase"/>
</dbReference>
<dbReference type="AlphaFoldDB" id="A0A381WZ62"/>
<comment type="catalytic activity">
    <reaction evidence="9">
        <text>S-methyl-5'-thioadenosine + phosphate = 5-(methylsulfanyl)-alpha-D-ribose 1-phosphate + adenine</text>
        <dbReference type="Rhea" id="RHEA:11852"/>
        <dbReference type="ChEBI" id="CHEBI:16708"/>
        <dbReference type="ChEBI" id="CHEBI:17509"/>
        <dbReference type="ChEBI" id="CHEBI:43474"/>
        <dbReference type="ChEBI" id="CHEBI:58533"/>
        <dbReference type="EC" id="2.4.2.28"/>
    </reaction>
    <physiologicalReaction direction="left-to-right" evidence="9">
        <dbReference type="Rhea" id="RHEA:11853"/>
    </physiologicalReaction>
</comment>
<dbReference type="GO" id="GO:0017061">
    <property type="term" value="F:S-methyl-5-thioadenosine phosphorylase activity"/>
    <property type="evidence" value="ECO:0007669"/>
    <property type="project" value="UniProtKB-EC"/>
</dbReference>
<dbReference type="CDD" id="cd16833">
    <property type="entry name" value="YfiH"/>
    <property type="match status" value="1"/>
</dbReference>